<gene>
    <name evidence="1" type="ORF">EGW08_005241</name>
</gene>
<name>A0A3S1BRL1_ELYCH</name>
<dbReference type="EMBL" id="RQTK01000122">
    <property type="protein sequence ID" value="RUS87003.1"/>
    <property type="molecule type" value="Genomic_DNA"/>
</dbReference>
<organism evidence="1 2">
    <name type="scientific">Elysia chlorotica</name>
    <name type="common">Eastern emerald elysia</name>
    <name type="synonym">Sea slug</name>
    <dbReference type="NCBI Taxonomy" id="188477"/>
    <lineage>
        <taxon>Eukaryota</taxon>
        <taxon>Metazoa</taxon>
        <taxon>Spiralia</taxon>
        <taxon>Lophotrochozoa</taxon>
        <taxon>Mollusca</taxon>
        <taxon>Gastropoda</taxon>
        <taxon>Heterobranchia</taxon>
        <taxon>Euthyneura</taxon>
        <taxon>Panpulmonata</taxon>
        <taxon>Sacoglossa</taxon>
        <taxon>Placobranchoidea</taxon>
        <taxon>Plakobranchidae</taxon>
        <taxon>Elysia</taxon>
    </lineage>
</organism>
<keyword evidence="2" id="KW-1185">Reference proteome</keyword>
<reference evidence="1 2" key="1">
    <citation type="submission" date="2019-01" db="EMBL/GenBank/DDBJ databases">
        <title>A draft genome assembly of the solar-powered sea slug Elysia chlorotica.</title>
        <authorList>
            <person name="Cai H."/>
            <person name="Li Q."/>
            <person name="Fang X."/>
            <person name="Li J."/>
            <person name="Curtis N.E."/>
            <person name="Altenburger A."/>
            <person name="Shibata T."/>
            <person name="Feng M."/>
            <person name="Maeda T."/>
            <person name="Schwartz J.A."/>
            <person name="Shigenobu S."/>
            <person name="Lundholm N."/>
            <person name="Nishiyama T."/>
            <person name="Yang H."/>
            <person name="Hasebe M."/>
            <person name="Li S."/>
            <person name="Pierce S.K."/>
            <person name="Wang J."/>
        </authorList>
    </citation>
    <scope>NUCLEOTIDE SEQUENCE [LARGE SCALE GENOMIC DNA]</scope>
    <source>
        <strain evidence="1">EC2010</strain>
        <tissue evidence="1">Whole organism of an adult</tissue>
    </source>
</reference>
<evidence type="ECO:0000313" key="2">
    <source>
        <dbReference type="Proteomes" id="UP000271974"/>
    </source>
</evidence>
<protein>
    <submittedName>
        <fullName evidence="1">Uncharacterized protein</fullName>
    </submittedName>
</protein>
<accession>A0A3S1BRL1</accession>
<dbReference type="Proteomes" id="UP000271974">
    <property type="component" value="Unassembled WGS sequence"/>
</dbReference>
<dbReference type="AlphaFoldDB" id="A0A3S1BRL1"/>
<evidence type="ECO:0000313" key="1">
    <source>
        <dbReference type="EMBL" id="RUS87003.1"/>
    </source>
</evidence>
<sequence length="171" mass="19419">MPVVMSRVAVMGLTLVVLPASAALVFHWYRHWCRAVADRKRADQGNHECEVFALGYPEAMEGTRRWESCTKNRGHPTFTPIKEFSMQHLPPDYRLPEVFDLIQNISARTVRRSDTGRADVATVTGTTQHTTSGGWSECTRRATWSTTQARRWRRTLTCSTTARNPVDQAAR</sequence>
<comment type="caution">
    <text evidence="1">The sequence shown here is derived from an EMBL/GenBank/DDBJ whole genome shotgun (WGS) entry which is preliminary data.</text>
</comment>
<proteinExistence type="predicted"/>